<dbReference type="InterPro" id="IPR043128">
    <property type="entry name" value="Rev_trsase/Diguanyl_cyclase"/>
</dbReference>
<dbReference type="PANTHER" id="PTHR44757">
    <property type="entry name" value="DIGUANYLATE CYCLASE DGCP"/>
    <property type="match status" value="1"/>
</dbReference>
<dbReference type="GO" id="GO:0003824">
    <property type="term" value="F:catalytic activity"/>
    <property type="evidence" value="ECO:0007669"/>
    <property type="project" value="UniProtKB-ARBA"/>
</dbReference>
<dbReference type="InterPro" id="IPR035919">
    <property type="entry name" value="EAL_sf"/>
</dbReference>
<protein>
    <recommendedName>
        <fullName evidence="6">Diguanylate cyclase</fullName>
    </recommendedName>
</protein>
<evidence type="ECO:0000259" key="3">
    <source>
        <dbReference type="PROSITE" id="PS50887"/>
    </source>
</evidence>
<organism evidence="4 5">
    <name type="scientific">Solemya velesiana gill symbiont</name>
    <dbReference type="NCBI Taxonomy" id="1918948"/>
    <lineage>
        <taxon>Bacteria</taxon>
        <taxon>Pseudomonadati</taxon>
        <taxon>Pseudomonadota</taxon>
        <taxon>Gammaproteobacteria</taxon>
        <taxon>sulfur-oxidizing symbionts</taxon>
    </lineage>
</organism>
<evidence type="ECO:0008006" key="6">
    <source>
        <dbReference type="Google" id="ProtNLM"/>
    </source>
</evidence>
<dbReference type="PANTHER" id="PTHR44757:SF2">
    <property type="entry name" value="BIOFILM ARCHITECTURE MAINTENANCE PROTEIN MBAA"/>
    <property type="match status" value="1"/>
</dbReference>
<dbReference type="Gene3D" id="3.20.20.450">
    <property type="entry name" value="EAL domain"/>
    <property type="match status" value="1"/>
</dbReference>
<evidence type="ECO:0000313" key="5">
    <source>
        <dbReference type="Proteomes" id="UP000190896"/>
    </source>
</evidence>
<dbReference type="CDD" id="cd01949">
    <property type="entry name" value="GGDEF"/>
    <property type="match status" value="1"/>
</dbReference>
<comment type="caution">
    <text evidence="4">The sequence shown here is derived from an EMBL/GenBank/DDBJ whole genome shotgun (WGS) entry which is preliminary data.</text>
</comment>
<name>A0A1T2KT11_9GAMM</name>
<comment type="cofactor">
    <cofactor evidence="1">
        <name>Mg(2+)</name>
        <dbReference type="ChEBI" id="CHEBI:18420"/>
    </cofactor>
</comment>
<dbReference type="SUPFAM" id="SSF141868">
    <property type="entry name" value="EAL domain-like"/>
    <property type="match status" value="1"/>
</dbReference>
<dbReference type="SMART" id="SM00052">
    <property type="entry name" value="EAL"/>
    <property type="match status" value="1"/>
</dbReference>
<gene>
    <name evidence="4" type="ORF">BOW51_09625</name>
</gene>
<evidence type="ECO:0000259" key="2">
    <source>
        <dbReference type="PROSITE" id="PS50883"/>
    </source>
</evidence>
<evidence type="ECO:0000313" key="4">
    <source>
        <dbReference type="EMBL" id="OOZ35931.1"/>
    </source>
</evidence>
<dbReference type="NCBIfam" id="TIGR00254">
    <property type="entry name" value="GGDEF"/>
    <property type="match status" value="1"/>
</dbReference>
<dbReference type="Pfam" id="PF00990">
    <property type="entry name" value="GGDEF"/>
    <property type="match status" value="1"/>
</dbReference>
<dbReference type="EMBL" id="MPRJ01000065">
    <property type="protein sequence ID" value="OOZ35931.1"/>
    <property type="molecule type" value="Genomic_DNA"/>
</dbReference>
<dbReference type="Gene3D" id="3.30.70.270">
    <property type="match status" value="1"/>
</dbReference>
<dbReference type="CDD" id="cd01948">
    <property type="entry name" value="EAL"/>
    <property type="match status" value="1"/>
</dbReference>
<evidence type="ECO:0000256" key="1">
    <source>
        <dbReference type="ARBA" id="ARBA00001946"/>
    </source>
</evidence>
<feature type="domain" description="EAL" evidence="2">
    <location>
        <begin position="253"/>
        <end position="473"/>
    </location>
</feature>
<feature type="domain" description="GGDEF" evidence="3">
    <location>
        <begin position="111"/>
        <end position="244"/>
    </location>
</feature>
<dbReference type="PROSITE" id="PS50883">
    <property type="entry name" value="EAL"/>
    <property type="match status" value="1"/>
</dbReference>
<dbReference type="InterPro" id="IPR000160">
    <property type="entry name" value="GGDEF_dom"/>
</dbReference>
<accession>A0A1T2KT11</accession>
<dbReference type="InterPro" id="IPR029787">
    <property type="entry name" value="Nucleotide_cyclase"/>
</dbReference>
<dbReference type="SUPFAM" id="SSF55073">
    <property type="entry name" value="Nucleotide cyclase"/>
    <property type="match status" value="1"/>
</dbReference>
<dbReference type="FunFam" id="3.30.70.270:FF:000001">
    <property type="entry name" value="Diguanylate cyclase domain protein"/>
    <property type="match status" value="1"/>
</dbReference>
<dbReference type="SMART" id="SM00267">
    <property type="entry name" value="GGDEF"/>
    <property type="match status" value="1"/>
</dbReference>
<proteinExistence type="predicted"/>
<dbReference type="Pfam" id="PF00563">
    <property type="entry name" value="EAL"/>
    <property type="match status" value="1"/>
</dbReference>
<dbReference type="InterPro" id="IPR052155">
    <property type="entry name" value="Biofilm_reg_signaling"/>
</dbReference>
<sequence>MLKEIMSQEPAEFFLDAINHALKHNMLHLVEYELSVQRGSRVFEGRIIPTGLKVNDRHTVLFLARDVTELARSRYELEHMATHNGLTGLPNRALLSDRLVQAIARAKRLGSLGALLLLDLDRFKQVNDSLGHPLGDELLKEVAKRLQMSSRVEDTVVRFGGDEFIFILEDLHDSAHAGQVAQHILNLFSTSIKLSKIELDVTASIGITVFPDDGDDCHSLLKQADNTMYAAKEAGRNQYSFYTEELGANALAYLALESQLRKAITNQELVLLYQPQFNFSDHKLMGFEALVRWPTADPEHRSPESFIRIAEMSGLIEPLGLWVLNEACRQAALWQQNGLDFGRVTVNLSSRQLNSPGLSAQVENILGRHGLSGNTLECEITESMVVHEGGVAHSNLEAFSQMGICLAIDDFGTGHSSLVNLKRFPLSRLKIDRSFVDGLGEDTNDEAITSASIALAKQLSLDVVWRPKIRPTF</sequence>
<reference evidence="4 5" key="1">
    <citation type="submission" date="2016-11" db="EMBL/GenBank/DDBJ databases">
        <title>Mixed transmission modes and dynamic genome evolution in an obligate animal-bacterial symbiosis.</title>
        <authorList>
            <person name="Russell S.L."/>
            <person name="Corbett-Detig R.B."/>
            <person name="Cavanaugh C.M."/>
        </authorList>
    </citation>
    <scope>NUCLEOTIDE SEQUENCE [LARGE SCALE GENOMIC DNA]</scope>
    <source>
        <strain evidence="4">Se-Cadez</strain>
    </source>
</reference>
<dbReference type="InterPro" id="IPR001633">
    <property type="entry name" value="EAL_dom"/>
</dbReference>
<dbReference type="Proteomes" id="UP000190896">
    <property type="component" value="Unassembled WGS sequence"/>
</dbReference>
<keyword evidence="5" id="KW-1185">Reference proteome</keyword>
<dbReference type="PROSITE" id="PS50887">
    <property type="entry name" value="GGDEF"/>
    <property type="match status" value="1"/>
</dbReference>
<dbReference type="AlphaFoldDB" id="A0A1T2KT11"/>